<keyword evidence="7" id="KW-1185">Reference proteome</keyword>
<proteinExistence type="inferred from homology"/>
<organism evidence="6 7">
    <name type="scientific">Nocardioides luteus</name>
    <dbReference type="NCBI Taxonomy" id="1844"/>
    <lineage>
        <taxon>Bacteria</taxon>
        <taxon>Bacillati</taxon>
        <taxon>Actinomycetota</taxon>
        <taxon>Actinomycetes</taxon>
        <taxon>Propionibacteriales</taxon>
        <taxon>Nocardioidaceae</taxon>
        <taxon>Nocardioides</taxon>
    </lineage>
</organism>
<keyword evidence="3 4" id="KW-0378">Hydrolase</keyword>
<gene>
    <name evidence="6" type="ORF">UG56_007450</name>
</gene>
<evidence type="ECO:0000313" key="6">
    <source>
        <dbReference type="EMBL" id="OIJ27511.1"/>
    </source>
</evidence>
<dbReference type="Proteomes" id="UP000033772">
    <property type="component" value="Unassembled WGS sequence"/>
</dbReference>
<protein>
    <submittedName>
        <fullName evidence="6">NUDIX hydrolase</fullName>
    </submittedName>
</protein>
<dbReference type="PROSITE" id="PS51462">
    <property type="entry name" value="NUDIX"/>
    <property type="match status" value="1"/>
</dbReference>
<evidence type="ECO:0000256" key="2">
    <source>
        <dbReference type="ARBA" id="ARBA00005582"/>
    </source>
</evidence>
<accession>A0A1J4N953</accession>
<dbReference type="PROSITE" id="PS00893">
    <property type="entry name" value="NUDIX_BOX"/>
    <property type="match status" value="1"/>
</dbReference>
<comment type="similarity">
    <text evidence="2 4">Belongs to the Nudix hydrolase family.</text>
</comment>
<dbReference type="PRINTS" id="PR00502">
    <property type="entry name" value="NUDIXFAMILY"/>
</dbReference>
<dbReference type="STRING" id="1844.UG56_007450"/>
<dbReference type="InterPro" id="IPR020476">
    <property type="entry name" value="Nudix_hydrolase"/>
</dbReference>
<dbReference type="InterPro" id="IPR020084">
    <property type="entry name" value="NUDIX_hydrolase_CS"/>
</dbReference>
<dbReference type="PANTHER" id="PTHR43046">
    <property type="entry name" value="GDP-MANNOSE MANNOSYL HYDROLASE"/>
    <property type="match status" value="1"/>
</dbReference>
<name>A0A1J4N953_9ACTN</name>
<evidence type="ECO:0000313" key="7">
    <source>
        <dbReference type="Proteomes" id="UP000033772"/>
    </source>
</evidence>
<dbReference type="SUPFAM" id="SSF55811">
    <property type="entry name" value="Nudix"/>
    <property type="match status" value="1"/>
</dbReference>
<sequence>MPRIDWHDDPSAPPVNSLVPAAAAFVERDGEILLIQRSDNGKWSMPGGTMEFGESLTTCVVRETLEETGIHIECTGLVGVFTDPLHRVEYDNGEVRQQFAIVYRATYLAGEPTRSPESPRVEWVRRANVLDLDMDPSQRVRLAWALQHPGDVRIDPP</sequence>
<evidence type="ECO:0000259" key="5">
    <source>
        <dbReference type="PROSITE" id="PS51462"/>
    </source>
</evidence>
<dbReference type="GO" id="GO:0016787">
    <property type="term" value="F:hydrolase activity"/>
    <property type="evidence" value="ECO:0007669"/>
    <property type="project" value="UniProtKB-KW"/>
</dbReference>
<feature type="domain" description="Nudix hydrolase" evidence="5">
    <location>
        <begin position="17"/>
        <end position="147"/>
    </location>
</feature>
<comment type="caution">
    <text evidence="6">The sequence shown here is derived from an EMBL/GenBank/DDBJ whole genome shotgun (WGS) entry which is preliminary data.</text>
</comment>
<evidence type="ECO:0000256" key="1">
    <source>
        <dbReference type="ARBA" id="ARBA00001946"/>
    </source>
</evidence>
<dbReference type="InterPro" id="IPR015797">
    <property type="entry name" value="NUDIX_hydrolase-like_dom_sf"/>
</dbReference>
<evidence type="ECO:0000256" key="3">
    <source>
        <dbReference type="ARBA" id="ARBA00022801"/>
    </source>
</evidence>
<comment type="cofactor">
    <cofactor evidence="1">
        <name>Mg(2+)</name>
        <dbReference type="ChEBI" id="CHEBI:18420"/>
    </cofactor>
</comment>
<dbReference type="EMBL" id="JZDQ02000008">
    <property type="protein sequence ID" value="OIJ27511.1"/>
    <property type="molecule type" value="Genomic_DNA"/>
</dbReference>
<dbReference type="InterPro" id="IPR000086">
    <property type="entry name" value="NUDIX_hydrolase_dom"/>
</dbReference>
<dbReference type="RefSeq" id="WP_045547477.1">
    <property type="nucleotide sequence ID" value="NZ_JZDQ02000008.1"/>
</dbReference>
<dbReference type="Pfam" id="PF00293">
    <property type="entry name" value="NUDIX"/>
    <property type="match status" value="1"/>
</dbReference>
<reference evidence="6" key="1">
    <citation type="submission" date="2016-10" db="EMBL/GenBank/DDBJ databases">
        <title>Draft Genome Sequence of Nocardioides luteus Strain BAFB, an Alkane-Degrading Bacterium Isolated from JP-7 Polluted Soil.</title>
        <authorList>
            <person name="Brown L."/>
            <person name="Ruiz O.N."/>
            <person name="Gunasekera T."/>
        </authorList>
    </citation>
    <scope>NUCLEOTIDE SEQUENCE [LARGE SCALE GENOMIC DNA]</scope>
    <source>
        <strain evidence="6">BAFB</strain>
    </source>
</reference>
<dbReference type="OrthoDB" id="9804442at2"/>
<dbReference type="PANTHER" id="PTHR43046:SF16">
    <property type="entry name" value="ADP-RIBOSE PYROPHOSPHATASE YJHB-RELATED"/>
    <property type="match status" value="1"/>
</dbReference>
<dbReference type="Gene3D" id="3.90.79.10">
    <property type="entry name" value="Nucleoside Triphosphate Pyrophosphohydrolase"/>
    <property type="match status" value="1"/>
</dbReference>
<evidence type="ECO:0000256" key="4">
    <source>
        <dbReference type="RuleBase" id="RU003476"/>
    </source>
</evidence>
<dbReference type="AlphaFoldDB" id="A0A1J4N953"/>